<sequence length="148" mass="16137">MSLFTTLLLLAGTVCSSESPQKEEHKQSGQASYYANRFNGCRTTSGERVKQHLFTGAHRTFPFNTLVEVTNQANQQSVVIRINDRGPFHKGRVVDMTTAAAKAIGLLGRGVVNVTLRVVGKDRYVAQLDESPTLDGRSPLLPGLVPVQ</sequence>
<keyword evidence="2 3" id="KW-0961">Cell wall biogenesis/degradation</keyword>
<accession>A0A939GCU1</accession>
<protein>
    <recommendedName>
        <fullName evidence="3">Probable endolytic peptidoglycan transglycosylase RlpA</fullName>
        <ecNumber evidence="3">4.2.2.-</ecNumber>
    </recommendedName>
</protein>
<keyword evidence="1 3" id="KW-0456">Lyase</keyword>
<dbReference type="PANTHER" id="PTHR34183:SF8">
    <property type="entry name" value="ENDOLYTIC PEPTIDOGLYCAN TRANSGLYCOSYLASE RLPA-RELATED"/>
    <property type="match status" value="1"/>
</dbReference>
<dbReference type="Gene3D" id="2.40.40.10">
    <property type="entry name" value="RlpA-like domain"/>
    <property type="match status" value="1"/>
</dbReference>
<dbReference type="EC" id="4.2.2.-" evidence="3"/>
<dbReference type="NCBIfam" id="TIGR00413">
    <property type="entry name" value="rlpA"/>
    <property type="match status" value="1"/>
</dbReference>
<dbReference type="InterPro" id="IPR034718">
    <property type="entry name" value="RlpA"/>
</dbReference>
<dbReference type="RefSeq" id="WP_207362746.1">
    <property type="nucleotide sequence ID" value="NZ_JAFMYV010000001.1"/>
</dbReference>
<dbReference type="SUPFAM" id="SSF50685">
    <property type="entry name" value="Barwin-like endoglucanases"/>
    <property type="match status" value="1"/>
</dbReference>
<dbReference type="CDD" id="cd22268">
    <property type="entry name" value="DPBB_RlpA-like"/>
    <property type="match status" value="1"/>
</dbReference>
<organism evidence="6 7">
    <name type="scientific">Fibrella rubiginis</name>
    <dbReference type="NCBI Taxonomy" id="2817060"/>
    <lineage>
        <taxon>Bacteria</taxon>
        <taxon>Pseudomonadati</taxon>
        <taxon>Bacteroidota</taxon>
        <taxon>Cytophagia</taxon>
        <taxon>Cytophagales</taxon>
        <taxon>Spirosomataceae</taxon>
        <taxon>Fibrella</taxon>
    </lineage>
</organism>
<name>A0A939GCU1_9BACT</name>
<proteinExistence type="inferred from homology"/>
<comment type="similarity">
    <text evidence="3 4">Belongs to the RlpA family.</text>
</comment>
<feature type="domain" description="RlpA-like protein double-psi beta-barrel" evidence="5">
    <location>
        <begin position="27"/>
        <end position="115"/>
    </location>
</feature>
<evidence type="ECO:0000313" key="7">
    <source>
        <dbReference type="Proteomes" id="UP000664034"/>
    </source>
</evidence>
<evidence type="ECO:0000256" key="2">
    <source>
        <dbReference type="ARBA" id="ARBA00023316"/>
    </source>
</evidence>
<gene>
    <name evidence="3" type="primary">rlpA</name>
    <name evidence="6" type="ORF">J2I47_01340</name>
</gene>
<dbReference type="HAMAP" id="MF_02071">
    <property type="entry name" value="RlpA"/>
    <property type="match status" value="1"/>
</dbReference>
<evidence type="ECO:0000256" key="4">
    <source>
        <dbReference type="RuleBase" id="RU003495"/>
    </source>
</evidence>
<evidence type="ECO:0000256" key="1">
    <source>
        <dbReference type="ARBA" id="ARBA00023239"/>
    </source>
</evidence>
<dbReference type="Pfam" id="PF03330">
    <property type="entry name" value="DPBB_1"/>
    <property type="match status" value="1"/>
</dbReference>
<dbReference type="GO" id="GO:0071555">
    <property type="term" value="P:cell wall organization"/>
    <property type="evidence" value="ECO:0007669"/>
    <property type="project" value="UniProtKB-KW"/>
</dbReference>
<dbReference type="GO" id="GO:0000270">
    <property type="term" value="P:peptidoglycan metabolic process"/>
    <property type="evidence" value="ECO:0007669"/>
    <property type="project" value="UniProtKB-UniRule"/>
</dbReference>
<keyword evidence="7" id="KW-1185">Reference proteome</keyword>
<evidence type="ECO:0000259" key="5">
    <source>
        <dbReference type="Pfam" id="PF03330"/>
    </source>
</evidence>
<dbReference type="GO" id="GO:0008932">
    <property type="term" value="F:lytic endotransglycosylase activity"/>
    <property type="evidence" value="ECO:0007669"/>
    <property type="project" value="UniProtKB-UniRule"/>
</dbReference>
<dbReference type="AlphaFoldDB" id="A0A939GCU1"/>
<comment type="function">
    <text evidence="3">Lytic transglycosylase with a strong preference for naked glycan strands that lack stem peptides.</text>
</comment>
<dbReference type="InterPro" id="IPR009009">
    <property type="entry name" value="RlpA-like_DPBB"/>
</dbReference>
<dbReference type="PANTHER" id="PTHR34183">
    <property type="entry name" value="ENDOLYTIC PEPTIDOGLYCAN TRANSGLYCOSYLASE RLPA"/>
    <property type="match status" value="1"/>
</dbReference>
<dbReference type="Proteomes" id="UP000664034">
    <property type="component" value="Unassembled WGS sequence"/>
</dbReference>
<evidence type="ECO:0000313" key="6">
    <source>
        <dbReference type="EMBL" id="MBO0935180.1"/>
    </source>
</evidence>
<dbReference type="InterPro" id="IPR036908">
    <property type="entry name" value="RlpA-like_sf"/>
</dbReference>
<dbReference type="EMBL" id="JAFMYV010000001">
    <property type="protein sequence ID" value="MBO0935180.1"/>
    <property type="molecule type" value="Genomic_DNA"/>
</dbReference>
<dbReference type="InterPro" id="IPR012997">
    <property type="entry name" value="RplA"/>
</dbReference>
<reference evidence="6" key="1">
    <citation type="submission" date="2021-03" db="EMBL/GenBank/DDBJ databases">
        <title>Fibrella sp. HMF5335 genome sequencing and assembly.</title>
        <authorList>
            <person name="Kang H."/>
            <person name="Kim H."/>
            <person name="Bae S."/>
            <person name="Joh K."/>
        </authorList>
    </citation>
    <scope>NUCLEOTIDE SEQUENCE</scope>
    <source>
        <strain evidence="6">HMF5335</strain>
    </source>
</reference>
<comment type="caution">
    <text evidence="6">The sequence shown here is derived from an EMBL/GenBank/DDBJ whole genome shotgun (WGS) entry which is preliminary data.</text>
</comment>
<evidence type="ECO:0000256" key="3">
    <source>
        <dbReference type="HAMAP-Rule" id="MF_02071"/>
    </source>
</evidence>